<evidence type="ECO:0000313" key="2">
    <source>
        <dbReference type="Proteomes" id="UP001519418"/>
    </source>
</evidence>
<accession>A0ABS5QPA8</accession>
<dbReference type="Gene3D" id="3.90.1150.30">
    <property type="match status" value="1"/>
</dbReference>
<proteinExistence type="predicted"/>
<evidence type="ECO:0000313" key="1">
    <source>
        <dbReference type="EMBL" id="MBS9334637.1"/>
    </source>
</evidence>
<dbReference type="Pfam" id="PF04237">
    <property type="entry name" value="YjbR"/>
    <property type="match status" value="1"/>
</dbReference>
<dbReference type="SUPFAM" id="SSF142906">
    <property type="entry name" value="YjbR-like"/>
    <property type="match status" value="1"/>
</dbReference>
<dbReference type="Proteomes" id="UP001519418">
    <property type="component" value="Unassembled WGS sequence"/>
</dbReference>
<name>A0ABS5QPA8_9LACO</name>
<dbReference type="GO" id="GO:0003677">
    <property type="term" value="F:DNA binding"/>
    <property type="evidence" value="ECO:0007669"/>
    <property type="project" value="UniProtKB-KW"/>
</dbReference>
<reference evidence="1 2" key="1">
    <citation type="submission" date="2020-02" db="EMBL/GenBank/DDBJ databases">
        <title>Fructobacillus sp. isolated from paper mulberry of Taiwan.</title>
        <authorList>
            <person name="Lin S.-T."/>
        </authorList>
    </citation>
    <scope>NUCLEOTIDE SEQUENCE [LARGE SCALE GENOMIC DNA]</scope>
    <source>
        <strain evidence="1 2">M1-10</strain>
    </source>
</reference>
<comment type="caution">
    <text evidence="1">The sequence shown here is derived from an EMBL/GenBank/DDBJ whole genome shotgun (WGS) entry which is preliminary data.</text>
</comment>
<keyword evidence="1" id="KW-0238">DNA-binding</keyword>
<dbReference type="InterPro" id="IPR038056">
    <property type="entry name" value="YjbR-like_sf"/>
</dbReference>
<dbReference type="InterPro" id="IPR058532">
    <property type="entry name" value="YjbR/MT2646/Rv2570-like"/>
</dbReference>
<dbReference type="PANTHER" id="PTHR35145:SF1">
    <property type="entry name" value="CYTOPLASMIC PROTEIN"/>
    <property type="match status" value="1"/>
</dbReference>
<sequence>MQWTRNELIDFTLKQCQGYLDHPFNGEHSPEKMIWSVIKQQSNQKMIAMIFEKAGHLLIDLKLEPEHGQEMRDLDGVYPGYHMNKKHWNTVDVNRTEVSQTELANMIQESAKLTE</sequence>
<gene>
    <name evidence="1" type="ORF">G6R27_01125</name>
</gene>
<dbReference type="InterPro" id="IPR007351">
    <property type="entry name" value="YjbR"/>
</dbReference>
<keyword evidence="2" id="KW-1185">Reference proteome</keyword>
<organism evidence="1 2">
    <name type="scientific">Fructobacillus papyriferae</name>
    <dbReference type="NCBI Taxonomy" id="2713171"/>
    <lineage>
        <taxon>Bacteria</taxon>
        <taxon>Bacillati</taxon>
        <taxon>Bacillota</taxon>
        <taxon>Bacilli</taxon>
        <taxon>Lactobacillales</taxon>
        <taxon>Lactobacillaceae</taxon>
        <taxon>Fructobacillus</taxon>
    </lineage>
</organism>
<protein>
    <submittedName>
        <fullName evidence="1">MmcQ/YjbR family DNA-binding protein</fullName>
    </submittedName>
</protein>
<dbReference type="RefSeq" id="WP_213819251.1">
    <property type="nucleotide sequence ID" value="NZ_JAAMFI010000001.1"/>
</dbReference>
<dbReference type="EMBL" id="JAAMFI010000001">
    <property type="protein sequence ID" value="MBS9334637.1"/>
    <property type="molecule type" value="Genomic_DNA"/>
</dbReference>
<dbReference type="PANTHER" id="PTHR35145">
    <property type="entry name" value="CYTOPLASMIC PROTEIN-RELATED"/>
    <property type="match status" value="1"/>
</dbReference>